<protein>
    <recommendedName>
        <fullName evidence="3">Syntaxin 6/10/61 N-terminal domain-containing protein</fullName>
    </recommendedName>
</protein>
<keyword evidence="1" id="KW-0653">Protein transport</keyword>
<reference evidence="4 5" key="1">
    <citation type="submission" date="2013-10" db="EMBL/GenBank/DDBJ databases">
        <authorList>
            <consortium name="International Citrus Genome Consortium"/>
            <person name="Jenkins J."/>
            <person name="Schmutz J."/>
            <person name="Prochnik S."/>
            <person name="Rokhsar D."/>
            <person name="Gmitter F."/>
            <person name="Ollitrault P."/>
            <person name="Machado M."/>
            <person name="Talon M."/>
            <person name="Wincker P."/>
            <person name="Jaillon O."/>
            <person name="Morgante M."/>
        </authorList>
    </citation>
    <scope>NUCLEOTIDE SEQUENCE</scope>
    <source>
        <strain evidence="5">cv. Clemenules</strain>
    </source>
</reference>
<dbReference type="Proteomes" id="UP000030687">
    <property type="component" value="Unassembled WGS sequence"/>
</dbReference>
<evidence type="ECO:0000313" key="4">
    <source>
        <dbReference type="EMBL" id="ESR43438.1"/>
    </source>
</evidence>
<proteinExistence type="predicted"/>
<evidence type="ECO:0000256" key="1">
    <source>
        <dbReference type="ARBA" id="ARBA00022927"/>
    </source>
</evidence>
<dbReference type="InParanoid" id="V4S7H8"/>
<dbReference type="CDD" id="cd21442">
    <property type="entry name" value="SNARE_NTD_STX6-like"/>
    <property type="match status" value="1"/>
</dbReference>
<feature type="domain" description="Syntaxin 6/10/61 N-terminal" evidence="3">
    <location>
        <begin position="9"/>
        <end position="117"/>
    </location>
</feature>
<dbReference type="SUPFAM" id="SSF47661">
    <property type="entry name" value="t-snare proteins"/>
    <property type="match status" value="1"/>
</dbReference>
<evidence type="ECO:0000256" key="2">
    <source>
        <dbReference type="ARBA" id="ARBA00046280"/>
    </source>
</evidence>
<dbReference type="Gramene" id="ESR43438">
    <property type="protein sequence ID" value="ESR43438"/>
    <property type="gene ID" value="CICLE_v100137671mg"/>
</dbReference>
<dbReference type="KEGG" id="cic:CICLE_v100137671m"/>
<evidence type="ECO:0000313" key="5">
    <source>
        <dbReference type="Proteomes" id="UP000030687"/>
    </source>
</evidence>
<dbReference type="eggNOG" id="ENOG502QPTF">
    <property type="taxonomic scope" value="Eukaryota"/>
</dbReference>
<dbReference type="EMBL" id="KI536861">
    <property type="protein sequence ID" value="ESR43438.1"/>
    <property type="molecule type" value="Genomic_DNA"/>
</dbReference>
<dbReference type="GO" id="GO:0015031">
    <property type="term" value="P:protein transport"/>
    <property type="evidence" value="ECO:0007669"/>
    <property type="project" value="UniProtKB-KW"/>
</dbReference>
<dbReference type="InterPro" id="IPR015260">
    <property type="entry name" value="Syntaxin-6/10/61_N"/>
</dbReference>
<dbReference type="GO" id="GO:0016020">
    <property type="term" value="C:membrane"/>
    <property type="evidence" value="ECO:0007669"/>
    <property type="project" value="InterPro"/>
</dbReference>
<dbReference type="STRING" id="85681.V4S7H8"/>
<dbReference type="InterPro" id="IPR010989">
    <property type="entry name" value="SNARE"/>
</dbReference>
<evidence type="ECO:0000259" key="3">
    <source>
        <dbReference type="Pfam" id="PF09177"/>
    </source>
</evidence>
<dbReference type="AlphaFoldDB" id="V4S7H8"/>
<feature type="non-terminal residue" evidence="4">
    <location>
        <position position="132"/>
    </location>
</feature>
<dbReference type="GO" id="GO:0048193">
    <property type="term" value="P:Golgi vesicle transport"/>
    <property type="evidence" value="ECO:0007669"/>
    <property type="project" value="InterPro"/>
</dbReference>
<dbReference type="PANTHER" id="PTHR34949:SF2">
    <property type="entry name" value="OS05G0443700 PROTEIN"/>
    <property type="match status" value="1"/>
</dbReference>
<sequence>MSLHKWESDPLFSAAEVVQDSTDRMESVYRLLLHEQGLVHAEHPDSRLLTSVNYHRRDLATILETTKWQAVFYIQLEDFEKAVSLSAVMNKSQTTEDVIVRHTQFIGAIREQINQVEKSLEDSLVGKSIRNS</sequence>
<gene>
    <name evidence="4" type="ORF">CICLE_v100137671mg</name>
</gene>
<comment type="subcellular location">
    <subcellularLocation>
        <location evidence="2">Endomembrane system</location>
        <topology evidence="2">Single-pass type IV membrane protein</topology>
    </subcellularLocation>
</comment>
<keyword evidence="5" id="KW-1185">Reference proteome</keyword>
<name>V4S7H8_CITCL</name>
<keyword evidence="1" id="KW-0813">Transport</keyword>
<organism evidence="4 5">
    <name type="scientific">Citrus clementina</name>
    <name type="common">Clementine</name>
    <name type="synonym">Citrus deliciosa x Citrus sinensis</name>
    <dbReference type="NCBI Taxonomy" id="85681"/>
    <lineage>
        <taxon>Eukaryota</taxon>
        <taxon>Viridiplantae</taxon>
        <taxon>Streptophyta</taxon>
        <taxon>Embryophyta</taxon>
        <taxon>Tracheophyta</taxon>
        <taxon>Spermatophyta</taxon>
        <taxon>Magnoliopsida</taxon>
        <taxon>eudicotyledons</taxon>
        <taxon>Gunneridae</taxon>
        <taxon>Pentapetalae</taxon>
        <taxon>rosids</taxon>
        <taxon>malvids</taxon>
        <taxon>Sapindales</taxon>
        <taxon>Rutaceae</taxon>
        <taxon>Aurantioideae</taxon>
        <taxon>Citrus</taxon>
    </lineage>
</organism>
<dbReference type="GO" id="GO:0012505">
    <property type="term" value="C:endomembrane system"/>
    <property type="evidence" value="ECO:0007669"/>
    <property type="project" value="UniProtKB-SubCell"/>
</dbReference>
<dbReference type="Gene3D" id="1.20.58.90">
    <property type="match status" value="1"/>
</dbReference>
<accession>V4S7H8</accession>
<dbReference type="PANTHER" id="PTHR34949">
    <property type="entry name" value="OS05G0443700 PROTEIN"/>
    <property type="match status" value="1"/>
</dbReference>
<dbReference type="Pfam" id="PF09177">
    <property type="entry name" value="STX6_10_61_N"/>
    <property type="match status" value="1"/>
</dbReference>